<dbReference type="AlphaFoldDB" id="A0A1H9S674"/>
<proteinExistence type="predicted"/>
<keyword evidence="3" id="KW-1003">Cell membrane</keyword>
<feature type="transmembrane region" description="Helical" evidence="8">
    <location>
        <begin position="52"/>
        <end position="74"/>
    </location>
</feature>
<keyword evidence="7 8" id="KW-0472">Membrane</keyword>
<feature type="transmembrane region" description="Helical" evidence="8">
    <location>
        <begin position="147"/>
        <end position="175"/>
    </location>
</feature>
<feature type="transmembrane region" description="Helical" evidence="8">
    <location>
        <begin position="195"/>
        <end position="218"/>
    </location>
</feature>
<dbReference type="InterPro" id="IPR003445">
    <property type="entry name" value="Cat_transpt"/>
</dbReference>
<evidence type="ECO:0000256" key="5">
    <source>
        <dbReference type="ARBA" id="ARBA00022989"/>
    </source>
</evidence>
<feature type="transmembrane region" description="Helical" evidence="8">
    <location>
        <begin position="418"/>
        <end position="442"/>
    </location>
</feature>
<comment type="subcellular location">
    <subcellularLocation>
        <location evidence="1">Cell membrane</location>
        <topology evidence="1">Multi-pass membrane protein</topology>
    </subcellularLocation>
</comment>
<reference evidence="9 10" key="1">
    <citation type="submission" date="2016-10" db="EMBL/GenBank/DDBJ databases">
        <authorList>
            <person name="de Groot N.N."/>
        </authorList>
    </citation>
    <scope>NUCLEOTIDE SEQUENCE [LARGE SCALE GENOMIC DNA]</scope>
    <source>
        <strain evidence="9 10">AR40</strain>
    </source>
</reference>
<feature type="transmembrane region" description="Helical" evidence="8">
    <location>
        <begin position="245"/>
        <end position="264"/>
    </location>
</feature>
<sequence length="462" mass="50475">MRVFNENYKKKAKMSSTQIIVLGFLLAIFIGAGLLMLPFATARGQHTGLSTALFTATTSICVTGLVVVDTFSHWSIFGQIIVLILIQIGGFGVITLYSGFVILMKKRFSLSTRLLIQDYYNLDSIHGLIKFLKRVIKDTLKVEGVGALLYCFVFIPKFGFFKGLWISIFNAISAFCNAGMDVIGPNSLIDYNTNIAVNAITITLIVLGGLGYVVWFDVIETAKLSYKRGYSFRVFWKKLNEHTRLVINLTLFFLISGTLFVLGFEWNNPDTIANLPLGNKILTSFFQSVTFRTAGFATVPQDALTPSTCLIGCIYMFIGGSPVGTAGGIKTVTIFVLFLNAISFIRDRNEAVVLKRAVSAKLINKATAIITSNLIITIVLILALMQTAQMPLLSATYEIFSATGTVGLSRGLTSSLNLAGMTVVMIGMYAGRIGPISMALFFSTSHADKNDIKYSNGHFIVG</sequence>
<feature type="transmembrane region" description="Helical" evidence="8">
    <location>
        <begin position="20"/>
        <end position="40"/>
    </location>
</feature>
<feature type="transmembrane region" description="Helical" evidence="8">
    <location>
        <begin position="366"/>
        <end position="385"/>
    </location>
</feature>
<keyword evidence="2" id="KW-0813">Transport</keyword>
<evidence type="ECO:0000256" key="3">
    <source>
        <dbReference type="ARBA" id="ARBA00022475"/>
    </source>
</evidence>
<protein>
    <submittedName>
        <fullName evidence="9">Trk system potassium uptake protein TrkH</fullName>
    </submittedName>
</protein>
<feature type="transmembrane region" description="Helical" evidence="8">
    <location>
        <begin position="325"/>
        <end position="345"/>
    </location>
</feature>
<dbReference type="GO" id="GO:0030001">
    <property type="term" value="P:metal ion transport"/>
    <property type="evidence" value="ECO:0007669"/>
    <property type="project" value="UniProtKB-ARBA"/>
</dbReference>
<evidence type="ECO:0000256" key="6">
    <source>
        <dbReference type="ARBA" id="ARBA00023065"/>
    </source>
</evidence>
<keyword evidence="6" id="KW-0406">Ion transport</keyword>
<accession>A0A1H9S674</accession>
<gene>
    <name evidence="9" type="ORF">SAMN04487884_11192</name>
</gene>
<dbReference type="RefSeq" id="WP_242952720.1">
    <property type="nucleotide sequence ID" value="NZ_FOGJ01000011.1"/>
</dbReference>
<organism evidence="9 10">
    <name type="scientific">Butyrivibrio fibrisolvens</name>
    <dbReference type="NCBI Taxonomy" id="831"/>
    <lineage>
        <taxon>Bacteria</taxon>
        <taxon>Bacillati</taxon>
        <taxon>Bacillota</taxon>
        <taxon>Clostridia</taxon>
        <taxon>Lachnospirales</taxon>
        <taxon>Lachnospiraceae</taxon>
        <taxon>Butyrivibrio</taxon>
    </lineage>
</organism>
<name>A0A1H9S674_BUTFI</name>
<keyword evidence="4 8" id="KW-0812">Transmembrane</keyword>
<dbReference type="PANTHER" id="PTHR32024">
    <property type="entry name" value="TRK SYSTEM POTASSIUM UPTAKE PROTEIN TRKG-RELATED"/>
    <property type="match status" value="1"/>
</dbReference>
<dbReference type="GO" id="GO:0008324">
    <property type="term" value="F:monoatomic cation transmembrane transporter activity"/>
    <property type="evidence" value="ECO:0007669"/>
    <property type="project" value="InterPro"/>
</dbReference>
<dbReference type="EMBL" id="FOGJ01000011">
    <property type="protein sequence ID" value="SER80438.1"/>
    <property type="molecule type" value="Genomic_DNA"/>
</dbReference>
<evidence type="ECO:0000256" key="2">
    <source>
        <dbReference type="ARBA" id="ARBA00022448"/>
    </source>
</evidence>
<dbReference type="GO" id="GO:0005886">
    <property type="term" value="C:plasma membrane"/>
    <property type="evidence" value="ECO:0007669"/>
    <property type="project" value="UniProtKB-SubCell"/>
</dbReference>
<evidence type="ECO:0000256" key="4">
    <source>
        <dbReference type="ARBA" id="ARBA00022692"/>
    </source>
</evidence>
<dbReference type="Pfam" id="PF02386">
    <property type="entry name" value="TrkH"/>
    <property type="match status" value="1"/>
</dbReference>
<evidence type="ECO:0000256" key="1">
    <source>
        <dbReference type="ARBA" id="ARBA00004651"/>
    </source>
</evidence>
<evidence type="ECO:0000313" key="10">
    <source>
        <dbReference type="Proteomes" id="UP000182584"/>
    </source>
</evidence>
<dbReference type="PANTHER" id="PTHR32024:SF1">
    <property type="entry name" value="KTR SYSTEM POTASSIUM UPTAKE PROTEIN B"/>
    <property type="match status" value="1"/>
</dbReference>
<feature type="transmembrane region" description="Helical" evidence="8">
    <location>
        <begin position="80"/>
        <end position="103"/>
    </location>
</feature>
<evidence type="ECO:0000256" key="8">
    <source>
        <dbReference type="SAM" id="Phobius"/>
    </source>
</evidence>
<dbReference type="Proteomes" id="UP000182584">
    <property type="component" value="Unassembled WGS sequence"/>
</dbReference>
<evidence type="ECO:0000313" key="9">
    <source>
        <dbReference type="EMBL" id="SER80438.1"/>
    </source>
</evidence>
<dbReference type="eggNOG" id="COG0168">
    <property type="taxonomic scope" value="Bacteria"/>
</dbReference>
<evidence type="ECO:0000256" key="7">
    <source>
        <dbReference type="ARBA" id="ARBA00023136"/>
    </source>
</evidence>
<keyword evidence="5 8" id="KW-1133">Transmembrane helix</keyword>